<dbReference type="InterPro" id="IPR001509">
    <property type="entry name" value="Epimerase_deHydtase"/>
</dbReference>
<evidence type="ECO:0000313" key="4">
    <source>
        <dbReference type="EMBL" id="KAE8259860.1"/>
    </source>
</evidence>
<dbReference type="EMBL" id="LWDF02000024">
    <property type="protein sequence ID" value="KAE8259860.1"/>
    <property type="molecule type" value="Genomic_DNA"/>
</dbReference>
<evidence type="ECO:0000256" key="2">
    <source>
        <dbReference type="ARBA" id="ARBA00023445"/>
    </source>
</evidence>
<dbReference type="SUPFAM" id="SSF51735">
    <property type="entry name" value="NAD(P)-binding Rossmann-fold domains"/>
    <property type="match status" value="1"/>
</dbReference>
<evidence type="ECO:0000256" key="1">
    <source>
        <dbReference type="ARBA" id="ARBA00023002"/>
    </source>
</evidence>
<reference evidence="4" key="2">
    <citation type="journal article" date="2019" name="IMA Fungus">
        <title>Genome sequencing and comparison of five Tilletia species to identify candidate genes for the detection of regulated species infecting wheat.</title>
        <authorList>
            <person name="Nguyen H.D.T."/>
            <person name="Sultana T."/>
            <person name="Kesanakurti P."/>
            <person name="Hambleton S."/>
        </authorList>
    </citation>
    <scope>NUCLEOTIDE SEQUENCE</scope>
    <source>
        <strain evidence="4">DAOMC 236416</strain>
    </source>
</reference>
<dbReference type="GO" id="GO:0016616">
    <property type="term" value="F:oxidoreductase activity, acting on the CH-OH group of donors, NAD or NADP as acceptor"/>
    <property type="evidence" value="ECO:0007669"/>
    <property type="project" value="TreeGrafter"/>
</dbReference>
<accession>A0A177TJ41</accession>
<evidence type="ECO:0000313" key="5">
    <source>
        <dbReference type="Proteomes" id="UP000077521"/>
    </source>
</evidence>
<gene>
    <name evidence="4" type="ORF">A4X13_0g742</name>
</gene>
<dbReference type="Proteomes" id="UP000077521">
    <property type="component" value="Unassembled WGS sequence"/>
</dbReference>
<dbReference type="AlphaFoldDB" id="A0A177TJ41"/>
<dbReference type="PANTHER" id="PTHR10366">
    <property type="entry name" value="NAD DEPENDENT EPIMERASE/DEHYDRATASE"/>
    <property type="match status" value="1"/>
</dbReference>
<dbReference type="OrthoDB" id="2735536at2759"/>
<organism evidence="4 5">
    <name type="scientific">Tilletia indica</name>
    <dbReference type="NCBI Taxonomy" id="43049"/>
    <lineage>
        <taxon>Eukaryota</taxon>
        <taxon>Fungi</taxon>
        <taxon>Dikarya</taxon>
        <taxon>Basidiomycota</taxon>
        <taxon>Ustilaginomycotina</taxon>
        <taxon>Exobasidiomycetes</taxon>
        <taxon>Tilletiales</taxon>
        <taxon>Tilletiaceae</taxon>
        <taxon>Tilletia</taxon>
    </lineage>
</organism>
<proteinExistence type="inferred from homology"/>
<dbReference type="Pfam" id="PF01370">
    <property type="entry name" value="Epimerase"/>
    <property type="match status" value="1"/>
</dbReference>
<comment type="similarity">
    <text evidence="2">Belongs to the NAD(P)-dependent epimerase/dehydratase family. Dihydroflavonol-4-reductase subfamily.</text>
</comment>
<keyword evidence="1" id="KW-0560">Oxidoreductase</keyword>
<protein>
    <recommendedName>
        <fullName evidence="3">NAD-dependent epimerase/dehydratase domain-containing protein</fullName>
    </recommendedName>
</protein>
<evidence type="ECO:0000259" key="3">
    <source>
        <dbReference type="Pfam" id="PF01370"/>
    </source>
</evidence>
<reference evidence="4" key="1">
    <citation type="submission" date="2016-04" db="EMBL/GenBank/DDBJ databases">
        <authorList>
            <person name="Nguyen H.D."/>
            <person name="Samba Siva P."/>
            <person name="Cullis J."/>
            <person name="Levesque C.A."/>
            <person name="Hambleton S."/>
        </authorList>
    </citation>
    <scope>NUCLEOTIDE SEQUENCE</scope>
    <source>
        <strain evidence="4">DAOMC 236416</strain>
    </source>
</reference>
<comment type="caution">
    <text evidence="4">The sequence shown here is derived from an EMBL/GenBank/DDBJ whole genome shotgun (WGS) entry which is preliminary data.</text>
</comment>
<name>A0A177TJ41_9BASI</name>
<dbReference type="InterPro" id="IPR050425">
    <property type="entry name" value="NAD(P)_dehydrat-like"/>
</dbReference>
<dbReference type="InterPro" id="IPR036291">
    <property type="entry name" value="NAD(P)-bd_dom_sf"/>
</dbReference>
<feature type="domain" description="NAD-dependent epimerase/dehydratase" evidence="3">
    <location>
        <begin position="9"/>
        <end position="263"/>
    </location>
</feature>
<sequence length="349" mass="38759">MAPTTYAPVLVTGATGYIGANVVLELLQHGYRVRGTVRSQRKFDQLAALPDFAKYRDRFEAAVVPDLVTGDFSQSVEGVEVVIHTASPCALNVPEDPERDLLVPAVEGTKNIVRAAIKAGTVRNLVVLSSICAVLSFDEPTPFPEPAPRTFTEEDWNQATYEDAINSKVPAFAYAASKKFAEKAAYEIVKESGSSIKLVTLCPPLVFGPYCHVVDKLENLNETSKLLWHCVSGKWGKDLRPTVVAHAVDVRTLAAAHRLAFEHNQEGRLFLNAGLYDWAYVVDIARKYFPQQTKETPEPKDSHRVIDNPKLLKLDDTRCKELLSLEHRPLEETFRDAIGQFLKDQAEGK</sequence>
<keyword evidence="5" id="KW-1185">Reference proteome</keyword>
<dbReference type="PANTHER" id="PTHR10366:SF564">
    <property type="entry name" value="STEROL-4-ALPHA-CARBOXYLATE 3-DEHYDROGENASE, DECARBOXYLATING"/>
    <property type="match status" value="1"/>
</dbReference>
<dbReference type="Gene3D" id="3.40.50.720">
    <property type="entry name" value="NAD(P)-binding Rossmann-like Domain"/>
    <property type="match status" value="1"/>
</dbReference>